<dbReference type="RefSeq" id="WP_185716965.1">
    <property type="nucleotide sequence ID" value="NZ_BAAAWI010000001.1"/>
</dbReference>
<evidence type="ECO:0000256" key="1">
    <source>
        <dbReference type="SAM" id="Phobius"/>
    </source>
</evidence>
<reference evidence="3 4" key="1">
    <citation type="submission" date="2020-08" db="EMBL/GenBank/DDBJ databases">
        <authorList>
            <person name="Mo P."/>
        </authorList>
    </citation>
    <scope>NUCLEOTIDE SEQUENCE [LARGE SCALE GENOMIC DNA]</scope>
    <source>
        <strain evidence="3 4">CGMCC 4.1532</strain>
    </source>
</reference>
<organism evidence="3 4">
    <name type="scientific">Pseudonocardia petroleophila</name>
    <dbReference type="NCBI Taxonomy" id="37331"/>
    <lineage>
        <taxon>Bacteria</taxon>
        <taxon>Bacillati</taxon>
        <taxon>Actinomycetota</taxon>
        <taxon>Actinomycetes</taxon>
        <taxon>Pseudonocardiales</taxon>
        <taxon>Pseudonocardiaceae</taxon>
        <taxon>Pseudonocardia</taxon>
    </lineage>
</organism>
<keyword evidence="1" id="KW-1133">Transmembrane helix</keyword>
<sequence>MALLRLALAALAFLVLASGCAGPAAQRDLVRTLAETGCNGVPAVGYQQVGSRIVLSVSVQECVSAHPRRIGELLGHGEAARAMGRAIWSSPTYRFDSVMVTVYRTADEPHRTRPQSVLVEREQLAADFGPRNVALDTPRPFDDGGRTAWSYIPLFAAVGGVLLLAGMVRAIRAGRVLPILIIRR</sequence>
<evidence type="ECO:0000256" key="2">
    <source>
        <dbReference type="SAM" id="SignalP"/>
    </source>
</evidence>
<accession>A0A7G7MBP2</accession>
<dbReference type="KEGG" id="ppel:H6H00_18285"/>
<feature type="signal peptide" evidence="2">
    <location>
        <begin position="1"/>
        <end position="17"/>
    </location>
</feature>
<keyword evidence="2" id="KW-0732">Signal</keyword>
<evidence type="ECO:0008006" key="5">
    <source>
        <dbReference type="Google" id="ProtNLM"/>
    </source>
</evidence>
<keyword evidence="1" id="KW-0472">Membrane</keyword>
<protein>
    <recommendedName>
        <fullName evidence="5">Lipoprotein</fullName>
    </recommendedName>
</protein>
<dbReference type="EMBL" id="CP060131">
    <property type="protein sequence ID" value="QNG50203.1"/>
    <property type="molecule type" value="Genomic_DNA"/>
</dbReference>
<dbReference type="PROSITE" id="PS51257">
    <property type="entry name" value="PROKAR_LIPOPROTEIN"/>
    <property type="match status" value="1"/>
</dbReference>
<proteinExistence type="predicted"/>
<gene>
    <name evidence="3" type="ORF">H6H00_18285</name>
</gene>
<feature type="chain" id="PRO_5039585186" description="Lipoprotein" evidence="2">
    <location>
        <begin position="18"/>
        <end position="184"/>
    </location>
</feature>
<dbReference type="AlphaFoldDB" id="A0A7G7MBP2"/>
<feature type="transmembrane region" description="Helical" evidence="1">
    <location>
        <begin position="148"/>
        <end position="168"/>
    </location>
</feature>
<keyword evidence="1" id="KW-0812">Transmembrane</keyword>
<keyword evidence="4" id="KW-1185">Reference proteome</keyword>
<dbReference type="Proteomes" id="UP000515728">
    <property type="component" value="Chromosome"/>
</dbReference>
<evidence type="ECO:0000313" key="4">
    <source>
        <dbReference type="Proteomes" id="UP000515728"/>
    </source>
</evidence>
<evidence type="ECO:0000313" key="3">
    <source>
        <dbReference type="EMBL" id="QNG50203.1"/>
    </source>
</evidence>
<name>A0A7G7MBP2_9PSEU</name>